<dbReference type="AlphaFoldDB" id="A0A0R2F0E7"/>
<dbReference type="HAMAP" id="MF_01401">
    <property type="entry name" value="MsrA"/>
    <property type="match status" value="1"/>
</dbReference>
<feature type="active site" evidence="5">
    <location>
        <position position="14"/>
    </location>
</feature>
<dbReference type="GO" id="GO:0008113">
    <property type="term" value="F:peptide-methionine (S)-S-oxide reductase activity"/>
    <property type="evidence" value="ECO:0007669"/>
    <property type="project" value="UniProtKB-UniRule"/>
</dbReference>
<comment type="catalytic activity">
    <reaction evidence="4 5">
        <text>[thioredoxin]-disulfide + L-methionine + H2O = L-methionine (S)-S-oxide + [thioredoxin]-dithiol</text>
        <dbReference type="Rhea" id="RHEA:19993"/>
        <dbReference type="Rhea" id="RHEA-COMP:10698"/>
        <dbReference type="Rhea" id="RHEA-COMP:10700"/>
        <dbReference type="ChEBI" id="CHEBI:15377"/>
        <dbReference type="ChEBI" id="CHEBI:29950"/>
        <dbReference type="ChEBI" id="CHEBI:50058"/>
        <dbReference type="ChEBI" id="CHEBI:57844"/>
        <dbReference type="ChEBI" id="CHEBI:58772"/>
        <dbReference type="EC" id="1.8.4.11"/>
    </reaction>
</comment>
<protein>
    <recommendedName>
        <fullName evidence="5">Peptide methionine sulfoxide reductase MsrA</fullName>
        <shortName evidence="5">Protein-methionine-S-oxide reductase</shortName>
        <ecNumber evidence="5">1.8.4.11</ecNumber>
    </recommendedName>
    <alternativeName>
        <fullName evidence="5">Peptide-methionine (S)-S-oxide reductase</fullName>
        <shortName evidence="5">Peptide Met(O) reductase</shortName>
    </alternativeName>
</protein>
<evidence type="ECO:0000313" key="7">
    <source>
        <dbReference type="EMBL" id="KRN18506.1"/>
    </source>
</evidence>
<evidence type="ECO:0000256" key="3">
    <source>
        <dbReference type="ARBA" id="ARBA00047806"/>
    </source>
</evidence>
<evidence type="ECO:0000256" key="4">
    <source>
        <dbReference type="ARBA" id="ARBA00048782"/>
    </source>
</evidence>
<dbReference type="Pfam" id="PF01625">
    <property type="entry name" value="PMSR"/>
    <property type="match status" value="1"/>
</dbReference>
<dbReference type="PANTHER" id="PTHR43774">
    <property type="entry name" value="PEPTIDE METHIONINE SULFOXIDE REDUCTASE"/>
    <property type="match status" value="1"/>
</dbReference>
<dbReference type="PATRIC" id="fig|1423804.4.peg.1982"/>
<evidence type="ECO:0000256" key="1">
    <source>
        <dbReference type="ARBA" id="ARBA00005591"/>
    </source>
</evidence>
<evidence type="ECO:0000256" key="2">
    <source>
        <dbReference type="ARBA" id="ARBA00023002"/>
    </source>
</evidence>
<dbReference type="RefSeq" id="WP_057152204.1">
    <property type="nucleotide sequence ID" value="NZ_AYZM01000148.1"/>
</dbReference>
<gene>
    <name evidence="5" type="primary">msrA</name>
    <name evidence="7" type="ORF">FD14_GL001827</name>
</gene>
<keyword evidence="2 5" id="KW-0560">Oxidoreductase</keyword>
<dbReference type="EMBL" id="AYZM01000148">
    <property type="protein sequence ID" value="KRN18506.1"/>
    <property type="molecule type" value="Genomic_DNA"/>
</dbReference>
<accession>A0A0R2F0E7</accession>
<comment type="caution">
    <text evidence="7">The sequence shown here is derived from an EMBL/GenBank/DDBJ whole genome shotgun (WGS) entry which is preliminary data.</text>
</comment>
<dbReference type="PANTHER" id="PTHR43774:SF1">
    <property type="entry name" value="PEPTIDE METHIONINE SULFOXIDE REDUCTASE MSRA 2"/>
    <property type="match status" value="1"/>
</dbReference>
<dbReference type="Proteomes" id="UP000051442">
    <property type="component" value="Unassembled WGS sequence"/>
</dbReference>
<comment type="catalytic activity">
    <reaction evidence="3 5">
        <text>L-methionyl-[protein] + [thioredoxin]-disulfide + H2O = L-methionyl-(S)-S-oxide-[protein] + [thioredoxin]-dithiol</text>
        <dbReference type="Rhea" id="RHEA:14217"/>
        <dbReference type="Rhea" id="RHEA-COMP:10698"/>
        <dbReference type="Rhea" id="RHEA-COMP:10700"/>
        <dbReference type="Rhea" id="RHEA-COMP:12313"/>
        <dbReference type="Rhea" id="RHEA-COMP:12315"/>
        <dbReference type="ChEBI" id="CHEBI:15377"/>
        <dbReference type="ChEBI" id="CHEBI:16044"/>
        <dbReference type="ChEBI" id="CHEBI:29950"/>
        <dbReference type="ChEBI" id="CHEBI:44120"/>
        <dbReference type="ChEBI" id="CHEBI:50058"/>
        <dbReference type="EC" id="1.8.4.11"/>
    </reaction>
</comment>
<proteinExistence type="inferred from homology"/>
<keyword evidence="8" id="KW-1185">Reference proteome</keyword>
<dbReference type="InterPro" id="IPR036509">
    <property type="entry name" value="Met_Sox_Rdtase_MsrA_sf"/>
</dbReference>
<comment type="function">
    <text evidence="5">Has an important function as a repair enzyme for proteins that have been inactivated by oxidation. Catalyzes the reversible oxidation-reduction of methionine sulfoxide in proteins to methionine.</text>
</comment>
<feature type="domain" description="Peptide methionine sulphoxide reductase MsrA" evidence="6">
    <location>
        <begin position="7"/>
        <end position="157"/>
    </location>
</feature>
<dbReference type="OrthoDB" id="4174719at2"/>
<evidence type="ECO:0000313" key="8">
    <source>
        <dbReference type="Proteomes" id="UP000051442"/>
    </source>
</evidence>
<name>A0A0R2F0E7_9LACO</name>
<sequence>MSESRETAIFAGGCFWCMVKPFDTQPGIEKVISGYTGGTVPNPTYDQVKRHETGHTEAVKIIFDPTIMSYKRLVEIYWQQTDPTDAMGQFQDRGDNYRPVIFVKDAAQRQVAEASKRQLEESGRFDAPIVTTIENAQPFYEAEEEHQEFYRKNSERFAMEEAAGREGFVKSHWQ</sequence>
<reference evidence="7 8" key="1">
    <citation type="journal article" date="2015" name="Genome Announc.">
        <title>Expanding the biotechnology potential of lactobacilli through comparative genomics of 213 strains and associated genera.</title>
        <authorList>
            <person name="Sun Z."/>
            <person name="Harris H.M."/>
            <person name="McCann A."/>
            <person name="Guo C."/>
            <person name="Argimon S."/>
            <person name="Zhang W."/>
            <person name="Yang X."/>
            <person name="Jeffery I.B."/>
            <person name="Cooney J.C."/>
            <person name="Kagawa T.F."/>
            <person name="Liu W."/>
            <person name="Song Y."/>
            <person name="Salvetti E."/>
            <person name="Wrobel A."/>
            <person name="Rasinkangas P."/>
            <person name="Parkhill J."/>
            <person name="Rea M.C."/>
            <person name="O'Sullivan O."/>
            <person name="Ritari J."/>
            <person name="Douillard F.P."/>
            <person name="Paul Ross R."/>
            <person name="Yang R."/>
            <person name="Briner A.E."/>
            <person name="Felis G.E."/>
            <person name="de Vos W.M."/>
            <person name="Barrangou R."/>
            <person name="Klaenhammer T.R."/>
            <person name="Caufield P.W."/>
            <person name="Cui Y."/>
            <person name="Zhang H."/>
            <person name="O'Toole P.W."/>
        </authorList>
    </citation>
    <scope>NUCLEOTIDE SEQUENCE [LARGE SCALE GENOMIC DNA]</scope>
    <source>
        <strain evidence="7 8">DSM 23365</strain>
    </source>
</reference>
<evidence type="ECO:0000259" key="6">
    <source>
        <dbReference type="Pfam" id="PF01625"/>
    </source>
</evidence>
<dbReference type="NCBIfam" id="TIGR00401">
    <property type="entry name" value="msrA"/>
    <property type="match status" value="1"/>
</dbReference>
<dbReference type="InterPro" id="IPR002569">
    <property type="entry name" value="Met_Sox_Rdtase_MsrA_dom"/>
</dbReference>
<dbReference type="GO" id="GO:0033744">
    <property type="term" value="F:L-methionine:thioredoxin-disulfide S-oxidoreductase activity"/>
    <property type="evidence" value="ECO:0007669"/>
    <property type="project" value="RHEA"/>
</dbReference>
<dbReference type="EC" id="1.8.4.11" evidence="5"/>
<dbReference type="SUPFAM" id="SSF55068">
    <property type="entry name" value="Peptide methionine sulfoxide reductase"/>
    <property type="match status" value="1"/>
</dbReference>
<organism evidence="7 8">
    <name type="scientific">Secundilactobacillus similis DSM 23365 = JCM 2765</name>
    <dbReference type="NCBI Taxonomy" id="1423804"/>
    <lineage>
        <taxon>Bacteria</taxon>
        <taxon>Bacillati</taxon>
        <taxon>Bacillota</taxon>
        <taxon>Bacilli</taxon>
        <taxon>Lactobacillales</taxon>
        <taxon>Lactobacillaceae</taxon>
        <taxon>Secundilactobacillus</taxon>
    </lineage>
</organism>
<dbReference type="STRING" id="1423804.FD14_GL001827"/>
<dbReference type="Gene3D" id="3.30.1060.10">
    <property type="entry name" value="Peptide methionine sulphoxide reductase MsrA"/>
    <property type="match status" value="1"/>
</dbReference>
<evidence type="ECO:0000256" key="5">
    <source>
        <dbReference type="HAMAP-Rule" id="MF_01401"/>
    </source>
</evidence>
<comment type="similarity">
    <text evidence="1 5">Belongs to the MsrA Met sulfoxide reductase family.</text>
</comment>